<keyword evidence="5" id="KW-1185">Reference proteome</keyword>
<proteinExistence type="predicted"/>
<dbReference type="PANTHER" id="PTHR43046:SF14">
    <property type="entry name" value="MUTT_NUDIX FAMILY PROTEIN"/>
    <property type="match status" value="1"/>
</dbReference>
<protein>
    <recommendedName>
        <fullName evidence="3">Nudix hydrolase domain-containing protein</fullName>
    </recommendedName>
</protein>
<dbReference type="RefSeq" id="WP_046110624.1">
    <property type="nucleotide sequence ID" value="NZ_JZEX01000199.1"/>
</dbReference>
<dbReference type="SUPFAM" id="SSF55811">
    <property type="entry name" value="Nudix"/>
    <property type="match status" value="1"/>
</dbReference>
<accession>A0A0F5FF23</accession>
<evidence type="ECO:0000256" key="2">
    <source>
        <dbReference type="ARBA" id="ARBA00022801"/>
    </source>
</evidence>
<dbReference type="GO" id="GO:0016787">
    <property type="term" value="F:hydrolase activity"/>
    <property type="evidence" value="ECO:0007669"/>
    <property type="project" value="UniProtKB-KW"/>
</dbReference>
<dbReference type="STRING" id="443610.VE25_20935"/>
<name>A0A0F5FF23_9HYPH</name>
<dbReference type="EMBL" id="JZEX01000199">
    <property type="protein sequence ID" value="KKB06777.1"/>
    <property type="molecule type" value="Genomic_DNA"/>
</dbReference>
<dbReference type="PANTHER" id="PTHR43046">
    <property type="entry name" value="GDP-MANNOSE MANNOSYL HYDROLASE"/>
    <property type="match status" value="1"/>
</dbReference>
<evidence type="ECO:0000259" key="3">
    <source>
        <dbReference type="Pfam" id="PF00293"/>
    </source>
</evidence>
<comment type="caution">
    <text evidence="4">The sequence shown here is derived from an EMBL/GenBank/DDBJ whole genome shotgun (WGS) entry which is preliminary data.</text>
</comment>
<evidence type="ECO:0000313" key="5">
    <source>
        <dbReference type="Proteomes" id="UP000033632"/>
    </source>
</evidence>
<reference evidence="4 5" key="1">
    <citation type="submission" date="2015-03" db="EMBL/GenBank/DDBJ databases">
        <authorList>
            <person name="Hassan Y.I."/>
            <person name="Lepp D."/>
            <person name="Li X.-Z."/>
            <person name="Zhou T."/>
        </authorList>
    </citation>
    <scope>NUCLEOTIDE SEQUENCE [LARGE SCALE GENOMIC DNA]</scope>
    <source>
        <strain evidence="4 5">BD-c194</strain>
    </source>
</reference>
<comment type="cofactor">
    <cofactor evidence="1">
        <name>Mg(2+)</name>
        <dbReference type="ChEBI" id="CHEBI:18420"/>
    </cofactor>
</comment>
<dbReference type="AlphaFoldDB" id="A0A0F5FF23"/>
<dbReference type="InterPro" id="IPR000086">
    <property type="entry name" value="NUDIX_hydrolase_dom"/>
</dbReference>
<gene>
    <name evidence="4" type="ORF">VE25_20935</name>
</gene>
<dbReference type="Proteomes" id="UP000033632">
    <property type="component" value="Unassembled WGS sequence"/>
</dbReference>
<keyword evidence="2" id="KW-0378">Hydrolase</keyword>
<dbReference type="OrthoDB" id="9804442at2"/>
<feature type="domain" description="Nudix hydrolase" evidence="3">
    <location>
        <begin position="20"/>
        <end position="118"/>
    </location>
</feature>
<dbReference type="PATRIC" id="fig|443610.3.peg.2515"/>
<dbReference type="InterPro" id="IPR015797">
    <property type="entry name" value="NUDIX_hydrolase-like_dom_sf"/>
</dbReference>
<dbReference type="CDD" id="cd04688">
    <property type="entry name" value="NUDIX_Hydrolase"/>
    <property type="match status" value="1"/>
</dbReference>
<dbReference type="Pfam" id="PF00293">
    <property type="entry name" value="NUDIX"/>
    <property type="match status" value="1"/>
</dbReference>
<dbReference type="Gene3D" id="3.90.79.10">
    <property type="entry name" value="Nucleoside Triphosphate Pyrophosphohydrolase"/>
    <property type="match status" value="1"/>
</dbReference>
<sequence length="169" mass="19001">MSERWVLSFPLGGRRFNYRVAAVIVVDGHVLASREDDDDYMMLPGGRVELGEASALSLEREIAEELGMPGTVGALLATSENFYHRAGEDFHEIGLFYRATLPLHAVPDGKAPWLVREDEGHLLHNYWLPLAGDALERMNLLPRWLPTFLRNLPANPAHIVFDERVEAAQ</sequence>
<evidence type="ECO:0000313" key="4">
    <source>
        <dbReference type="EMBL" id="KKB06777.1"/>
    </source>
</evidence>
<organism evidence="4 5">
    <name type="scientific">Devosia geojensis</name>
    <dbReference type="NCBI Taxonomy" id="443610"/>
    <lineage>
        <taxon>Bacteria</taxon>
        <taxon>Pseudomonadati</taxon>
        <taxon>Pseudomonadota</taxon>
        <taxon>Alphaproteobacteria</taxon>
        <taxon>Hyphomicrobiales</taxon>
        <taxon>Devosiaceae</taxon>
        <taxon>Devosia</taxon>
    </lineage>
</organism>
<evidence type="ECO:0000256" key="1">
    <source>
        <dbReference type="ARBA" id="ARBA00001946"/>
    </source>
</evidence>